<dbReference type="SUPFAM" id="SSF161270">
    <property type="entry name" value="PspA lactotransferrin-binding region"/>
    <property type="match status" value="1"/>
</dbReference>
<dbReference type="EMBL" id="JAOQAV010000169">
    <property type="protein sequence ID" value="KAJ4176622.1"/>
    <property type="molecule type" value="Genomic_DNA"/>
</dbReference>
<dbReference type="Gene3D" id="1.20.5.340">
    <property type="match status" value="1"/>
</dbReference>
<keyword evidence="3" id="KW-1185">Reference proteome</keyword>
<sequence>MTAQTMLSETLEELEHARTTSTNHIGRGPEAEESSKKVAALEADVKRLQTDLAGAAGAAGAAHAQVEERDEKITDLEADLKQLQADLAGAVASAGAAQSQIEDRESKIADKPVVLGLCWQID</sequence>
<dbReference type="Proteomes" id="UP001152087">
    <property type="component" value="Unassembled WGS sequence"/>
</dbReference>
<dbReference type="AlphaFoldDB" id="A0A9W8QSY1"/>
<proteinExistence type="predicted"/>
<feature type="region of interest" description="Disordered" evidence="1">
    <location>
        <begin position="1"/>
        <end position="38"/>
    </location>
</feature>
<organism evidence="2 3">
    <name type="scientific">Fusarium falciforme</name>
    <dbReference type="NCBI Taxonomy" id="195108"/>
    <lineage>
        <taxon>Eukaryota</taxon>
        <taxon>Fungi</taxon>
        <taxon>Dikarya</taxon>
        <taxon>Ascomycota</taxon>
        <taxon>Pezizomycotina</taxon>
        <taxon>Sordariomycetes</taxon>
        <taxon>Hypocreomycetidae</taxon>
        <taxon>Hypocreales</taxon>
        <taxon>Nectriaceae</taxon>
        <taxon>Fusarium</taxon>
        <taxon>Fusarium solani species complex</taxon>
    </lineage>
</organism>
<evidence type="ECO:0000256" key="1">
    <source>
        <dbReference type="SAM" id="MobiDB-lite"/>
    </source>
</evidence>
<accession>A0A9W8QSY1</accession>
<comment type="caution">
    <text evidence="2">The sequence shown here is derived from an EMBL/GenBank/DDBJ whole genome shotgun (WGS) entry which is preliminary data.</text>
</comment>
<feature type="compositionally biased region" description="Basic and acidic residues" evidence="1">
    <location>
        <begin position="27"/>
        <end position="36"/>
    </location>
</feature>
<protein>
    <submittedName>
        <fullName evidence="2">Uncharacterized protein</fullName>
    </submittedName>
</protein>
<name>A0A9W8QSY1_9HYPO</name>
<evidence type="ECO:0000313" key="2">
    <source>
        <dbReference type="EMBL" id="KAJ4176622.1"/>
    </source>
</evidence>
<gene>
    <name evidence="2" type="ORF">NW755_014311</name>
</gene>
<reference evidence="2" key="1">
    <citation type="submission" date="2022-09" db="EMBL/GenBank/DDBJ databases">
        <title>Fusarium specimens isolated from Avocado Roots.</title>
        <authorList>
            <person name="Stajich J."/>
            <person name="Roper C."/>
            <person name="Heimlech-Rivalta G."/>
        </authorList>
    </citation>
    <scope>NUCLEOTIDE SEQUENCE</scope>
    <source>
        <strain evidence="2">A02</strain>
    </source>
</reference>
<evidence type="ECO:0000313" key="3">
    <source>
        <dbReference type="Proteomes" id="UP001152087"/>
    </source>
</evidence>